<dbReference type="Gene3D" id="3.30.420.310">
    <property type="entry name" value="2-keto-3-deoxy-galactonokinase, C-terminal domain"/>
    <property type="match status" value="1"/>
</dbReference>
<dbReference type="InterPro" id="IPR042257">
    <property type="entry name" value="DGOK_C"/>
</dbReference>
<dbReference type="InterPro" id="IPR042258">
    <property type="entry name" value="DGOK_N"/>
</dbReference>
<proteinExistence type="predicted"/>
<evidence type="ECO:0000313" key="1">
    <source>
        <dbReference type="EMBL" id="GAA3723195.1"/>
    </source>
</evidence>
<dbReference type="Pfam" id="PF05035">
    <property type="entry name" value="DGOK"/>
    <property type="match status" value="1"/>
</dbReference>
<accession>A0ABP7EU20</accession>
<keyword evidence="2" id="KW-1185">Reference proteome</keyword>
<evidence type="ECO:0000313" key="2">
    <source>
        <dbReference type="Proteomes" id="UP001500523"/>
    </source>
</evidence>
<organism evidence="1 2">
    <name type="scientific">Sphingomonas cynarae</name>
    <dbReference type="NCBI Taxonomy" id="930197"/>
    <lineage>
        <taxon>Bacteria</taxon>
        <taxon>Pseudomonadati</taxon>
        <taxon>Pseudomonadota</taxon>
        <taxon>Alphaproteobacteria</taxon>
        <taxon>Sphingomonadales</taxon>
        <taxon>Sphingomonadaceae</taxon>
        <taxon>Sphingomonas</taxon>
    </lineage>
</organism>
<dbReference type="EMBL" id="BAABBF010000012">
    <property type="protein sequence ID" value="GAA3723195.1"/>
    <property type="molecule type" value="Genomic_DNA"/>
</dbReference>
<dbReference type="Proteomes" id="UP001500523">
    <property type="component" value="Unassembled WGS sequence"/>
</dbReference>
<protein>
    <submittedName>
        <fullName evidence="1">2-dehydro-3-deoxygalactonokinase</fullName>
    </submittedName>
</protein>
<name>A0ABP7EU20_9SPHN</name>
<comment type="caution">
    <text evidence="1">The sequence shown here is derived from an EMBL/GenBank/DDBJ whole genome shotgun (WGS) entry which is preliminary data.</text>
</comment>
<reference evidence="2" key="1">
    <citation type="journal article" date="2019" name="Int. J. Syst. Evol. Microbiol.">
        <title>The Global Catalogue of Microorganisms (GCM) 10K type strain sequencing project: providing services to taxonomists for standard genome sequencing and annotation.</title>
        <authorList>
            <consortium name="The Broad Institute Genomics Platform"/>
            <consortium name="The Broad Institute Genome Sequencing Center for Infectious Disease"/>
            <person name="Wu L."/>
            <person name="Ma J."/>
        </authorList>
    </citation>
    <scope>NUCLEOTIDE SEQUENCE [LARGE SCALE GENOMIC DNA]</scope>
    <source>
        <strain evidence="2">JCM 17498</strain>
    </source>
</reference>
<sequence length="301" mass="29880">MTGGVVTGSPPGGAFIAIDWGTTNRRCHVIAADGTVIAGERDGRGILSVPPGGFADEVAGIRARLGDLPVLCAGMVGSTRGWAVAPYVPCPATIGALAENLIWIEPGRTAIVPGVATAAAAAPDVMRGEEVQLLGAIAAGLAPPDALLCQPGTHSKWATIADGAITGFATAMTGELFALLRAHSLLADFMTGAVADGSAFRDGLALAATATPLTALFGERAGAVLGRTPADDVAARVSGLLIGQDVAERRLAPGTAVHILAEPGLGDLYATAVTMAGGVPVAVDSHAAFVAGITAIRSLAA</sequence>
<dbReference type="Gene3D" id="3.30.420.300">
    <property type="entry name" value="2-keto-3-deoxy-galactonokinase, substrate binding domain"/>
    <property type="match status" value="1"/>
</dbReference>
<dbReference type="InterPro" id="IPR007729">
    <property type="entry name" value="DGOK"/>
</dbReference>
<gene>
    <name evidence="1" type="ORF">GCM10022268_34230</name>
</gene>